<proteinExistence type="inferred from homology"/>
<gene>
    <name evidence="3" type="ORF">DEM34_08140</name>
</gene>
<name>A0A2U2N355_9GAMM</name>
<keyword evidence="4" id="KW-1185">Reference proteome</keyword>
<dbReference type="PANTHER" id="PTHR42951">
    <property type="entry name" value="METALLO-BETA-LACTAMASE DOMAIN-CONTAINING"/>
    <property type="match status" value="1"/>
</dbReference>
<sequence length="330" mass="35435">MTGQEAERRCLPAAVGIGRTFSDCASAPECPMSAQTLTIGRLTVPGPGGVNTWWVEPEAGVAVIDLQRDPRAAERAIEAVRALGKPVYALLLTHAHPDHIGGAEAFRRAFPRAPLCATRATDREIRLDPHGFQRLTREALGAAAPETYPPADRILGERERLVFWDLHLEARELGPGEAGSATVYWVKRSGALFCGDVVGNGVIPFLLEGRSGAWLAQLDRLEAEFPEAERLYPGHGDPGSPAVLIAGQRRYLERLRAEVERQITEGHWDGESLDASGRRAVAGAMAAEYPEAVPVAPIPDLAEQNADAVARELMSDNGTGASIGREAAPH</sequence>
<organism evidence="3 4">
    <name type="scientific">Sediminicurvatus halobius</name>
    <dbReference type="NCBI Taxonomy" id="2182432"/>
    <lineage>
        <taxon>Bacteria</taxon>
        <taxon>Pseudomonadati</taxon>
        <taxon>Pseudomonadota</taxon>
        <taxon>Gammaproteobacteria</taxon>
        <taxon>Chromatiales</taxon>
        <taxon>Ectothiorhodospiraceae</taxon>
        <taxon>Sediminicurvatus</taxon>
    </lineage>
</organism>
<evidence type="ECO:0000259" key="2">
    <source>
        <dbReference type="SMART" id="SM00849"/>
    </source>
</evidence>
<dbReference type="SMART" id="SM00849">
    <property type="entry name" value="Lactamase_B"/>
    <property type="match status" value="1"/>
</dbReference>
<dbReference type="EMBL" id="QFFI01000010">
    <property type="protein sequence ID" value="PWG63523.1"/>
    <property type="molecule type" value="Genomic_DNA"/>
</dbReference>
<dbReference type="SUPFAM" id="SSF56281">
    <property type="entry name" value="Metallo-hydrolase/oxidoreductase"/>
    <property type="match status" value="1"/>
</dbReference>
<keyword evidence="3" id="KW-0378">Hydrolase</keyword>
<comment type="caution">
    <text evidence="3">The sequence shown here is derived from an EMBL/GenBank/DDBJ whole genome shotgun (WGS) entry which is preliminary data.</text>
</comment>
<reference evidence="3 4" key="1">
    <citation type="submission" date="2018-05" db="EMBL/GenBank/DDBJ databases">
        <title>Spiribacter halobius sp. nov., a moderately halophilic bacterium isolated from marine solar saltern.</title>
        <authorList>
            <person name="Zheng W.-S."/>
            <person name="Lu D.-C."/>
            <person name="Du Z.-J."/>
        </authorList>
    </citation>
    <scope>NUCLEOTIDE SEQUENCE [LARGE SCALE GENOMIC DNA]</scope>
    <source>
        <strain evidence="3 4">E85</strain>
    </source>
</reference>
<dbReference type="Pfam" id="PF00753">
    <property type="entry name" value="Lactamase_B"/>
    <property type="match status" value="1"/>
</dbReference>
<dbReference type="Gene3D" id="3.60.15.10">
    <property type="entry name" value="Ribonuclease Z/Hydroxyacylglutathione hydrolase-like"/>
    <property type="match status" value="1"/>
</dbReference>
<dbReference type="PANTHER" id="PTHR42951:SF4">
    <property type="entry name" value="ACYL-COENZYME A THIOESTERASE MBLAC2"/>
    <property type="match status" value="1"/>
</dbReference>
<dbReference type="Proteomes" id="UP000245474">
    <property type="component" value="Unassembled WGS sequence"/>
</dbReference>
<comment type="similarity">
    <text evidence="1">Belongs to the metallo-beta-lactamase superfamily. Class-B beta-lactamase family.</text>
</comment>
<protein>
    <submittedName>
        <fullName evidence="3">Hydrolase</fullName>
    </submittedName>
</protein>
<accession>A0A2U2N355</accession>
<feature type="domain" description="Metallo-beta-lactamase" evidence="2">
    <location>
        <begin position="49"/>
        <end position="235"/>
    </location>
</feature>
<dbReference type="GO" id="GO:0016787">
    <property type="term" value="F:hydrolase activity"/>
    <property type="evidence" value="ECO:0007669"/>
    <property type="project" value="UniProtKB-KW"/>
</dbReference>
<dbReference type="InterPro" id="IPR001279">
    <property type="entry name" value="Metallo-B-lactamas"/>
</dbReference>
<dbReference type="InterPro" id="IPR036866">
    <property type="entry name" value="RibonucZ/Hydroxyglut_hydro"/>
</dbReference>
<dbReference type="GO" id="GO:0017001">
    <property type="term" value="P:antibiotic catabolic process"/>
    <property type="evidence" value="ECO:0007669"/>
    <property type="project" value="UniProtKB-ARBA"/>
</dbReference>
<evidence type="ECO:0000313" key="3">
    <source>
        <dbReference type="EMBL" id="PWG63523.1"/>
    </source>
</evidence>
<dbReference type="AlphaFoldDB" id="A0A2U2N355"/>
<evidence type="ECO:0000313" key="4">
    <source>
        <dbReference type="Proteomes" id="UP000245474"/>
    </source>
</evidence>
<evidence type="ECO:0000256" key="1">
    <source>
        <dbReference type="ARBA" id="ARBA00005250"/>
    </source>
</evidence>
<dbReference type="InterPro" id="IPR050855">
    <property type="entry name" value="NDM-1-like"/>
</dbReference>